<sequence>MIQSGKLAGGILTHEGMALSQPVQLTQGPRREYLLNMMESAQPDGITRNA</sequence>
<dbReference type="AlphaFoldDB" id="A0AAW0GAB4"/>
<name>A0AAW0GAB4_9APHY</name>
<reference evidence="2 3" key="1">
    <citation type="submission" date="2022-09" db="EMBL/GenBank/DDBJ databases">
        <authorList>
            <person name="Palmer J.M."/>
        </authorList>
    </citation>
    <scope>NUCLEOTIDE SEQUENCE [LARGE SCALE GENOMIC DNA]</scope>
    <source>
        <strain evidence="2 3">DSM 7382</strain>
    </source>
</reference>
<protein>
    <submittedName>
        <fullName evidence="2">Uncharacterized protein</fullName>
    </submittedName>
</protein>
<organism evidence="2 3">
    <name type="scientific">Cerrena zonata</name>
    <dbReference type="NCBI Taxonomy" id="2478898"/>
    <lineage>
        <taxon>Eukaryota</taxon>
        <taxon>Fungi</taxon>
        <taxon>Dikarya</taxon>
        <taxon>Basidiomycota</taxon>
        <taxon>Agaricomycotina</taxon>
        <taxon>Agaricomycetes</taxon>
        <taxon>Polyporales</taxon>
        <taxon>Cerrenaceae</taxon>
        <taxon>Cerrena</taxon>
    </lineage>
</organism>
<dbReference type="Proteomes" id="UP001385951">
    <property type="component" value="Unassembled WGS sequence"/>
</dbReference>
<accession>A0AAW0GAB4</accession>
<proteinExistence type="predicted"/>
<gene>
    <name evidence="2" type="ORF">QCA50_008649</name>
    <name evidence="1" type="ORF">QCA50_011936</name>
</gene>
<keyword evidence="3" id="KW-1185">Reference proteome</keyword>
<evidence type="ECO:0000313" key="3">
    <source>
        <dbReference type="Proteomes" id="UP001385951"/>
    </source>
</evidence>
<evidence type="ECO:0000313" key="2">
    <source>
        <dbReference type="EMBL" id="KAK7688279.1"/>
    </source>
</evidence>
<dbReference type="EMBL" id="JASBNA010000022">
    <property type="protein sequence ID" value="KAK7685099.1"/>
    <property type="molecule type" value="Genomic_DNA"/>
</dbReference>
<comment type="caution">
    <text evidence="2">The sequence shown here is derived from an EMBL/GenBank/DDBJ whole genome shotgun (WGS) entry which is preliminary data.</text>
</comment>
<evidence type="ECO:0000313" key="1">
    <source>
        <dbReference type="EMBL" id="KAK7685099.1"/>
    </source>
</evidence>
<dbReference type="EMBL" id="JASBNA010000011">
    <property type="protein sequence ID" value="KAK7688279.1"/>
    <property type="molecule type" value="Genomic_DNA"/>
</dbReference>